<organism evidence="1 2">
    <name type="scientific">Verticillium longisporum</name>
    <name type="common">Verticillium dahliae var. longisporum</name>
    <dbReference type="NCBI Taxonomy" id="100787"/>
    <lineage>
        <taxon>Eukaryota</taxon>
        <taxon>Fungi</taxon>
        <taxon>Dikarya</taxon>
        <taxon>Ascomycota</taxon>
        <taxon>Pezizomycotina</taxon>
        <taxon>Sordariomycetes</taxon>
        <taxon>Hypocreomycetidae</taxon>
        <taxon>Glomerellales</taxon>
        <taxon>Plectosphaerellaceae</taxon>
        <taxon>Verticillium</taxon>
    </lineage>
</organism>
<protein>
    <submittedName>
        <fullName evidence="1">Uncharacterized protein</fullName>
    </submittedName>
</protein>
<evidence type="ECO:0000313" key="1">
    <source>
        <dbReference type="EMBL" id="CRK38624.1"/>
    </source>
</evidence>
<dbReference type="EMBL" id="CVQI01031590">
    <property type="protein sequence ID" value="CRK38624.1"/>
    <property type="molecule type" value="Genomic_DNA"/>
</dbReference>
<feature type="non-terminal residue" evidence="1">
    <location>
        <position position="147"/>
    </location>
</feature>
<accession>A0A0G4MWU9</accession>
<reference evidence="2" key="1">
    <citation type="submission" date="2015-05" db="EMBL/GenBank/DDBJ databases">
        <authorList>
            <person name="Fogelqvist Johan"/>
        </authorList>
    </citation>
    <scope>NUCLEOTIDE SEQUENCE [LARGE SCALE GENOMIC DNA]</scope>
</reference>
<dbReference type="Proteomes" id="UP000045706">
    <property type="component" value="Unassembled WGS sequence"/>
</dbReference>
<dbReference type="AlphaFoldDB" id="A0A0G4MWU9"/>
<proteinExistence type="predicted"/>
<sequence>MFVNQFFSTKGVFRHSVHITDHEDPSDKQYEISYPALARYFHTHFDSGVKNMQLIMEKGTTDRPLPGDGHWIENTKSSLVYWFDNGSHLVGGPDAAELEKLGRVEGSAGEDDLAPRGGGAQLTPGAVVARIRLVEGTPDTILDASGA</sequence>
<name>A0A0G4MWU9_VERLO</name>
<dbReference type="Pfam" id="PF01803">
    <property type="entry name" value="LIM_bind"/>
    <property type="match status" value="1"/>
</dbReference>
<dbReference type="InterPro" id="IPR029005">
    <property type="entry name" value="LIM-bd/SEUSS"/>
</dbReference>
<gene>
    <name evidence="1" type="ORF">BN1723_018695</name>
</gene>
<evidence type="ECO:0000313" key="2">
    <source>
        <dbReference type="Proteomes" id="UP000045706"/>
    </source>
</evidence>